<keyword evidence="2" id="KW-0808">Transferase</keyword>
<reference evidence="2 3" key="1">
    <citation type="submission" date="2018-06" db="EMBL/GenBank/DDBJ databases">
        <title>Genomic Encyclopedia of Type Strains, Phase III (KMG-III): the genomes of soil and plant-associated and newly described type strains.</title>
        <authorList>
            <person name="Whitman W."/>
        </authorList>
    </citation>
    <scope>NUCLEOTIDE SEQUENCE [LARGE SCALE GENOMIC DNA]</scope>
    <source>
        <strain evidence="2 3">CECT 7646</strain>
    </source>
</reference>
<dbReference type="InterPro" id="IPR016181">
    <property type="entry name" value="Acyl_CoA_acyltransferase"/>
</dbReference>
<dbReference type="PANTHER" id="PTHR43305:SF1">
    <property type="entry name" value="FAMILY N-ACETYLTRANSFERASE, PUTATIVE (AFU_ORTHOLOGUE AFUA_2G01380)-RELATED"/>
    <property type="match status" value="1"/>
</dbReference>
<dbReference type="InterPro" id="IPR052777">
    <property type="entry name" value="Acetyltransferase_Enz"/>
</dbReference>
<dbReference type="Gene3D" id="3.40.630.30">
    <property type="match status" value="1"/>
</dbReference>
<dbReference type="Proteomes" id="UP000247540">
    <property type="component" value="Unassembled WGS sequence"/>
</dbReference>
<comment type="caution">
    <text evidence="2">The sequence shown here is derived from an EMBL/GenBank/DDBJ whole genome shotgun (WGS) entry which is preliminary data.</text>
</comment>
<evidence type="ECO:0000259" key="1">
    <source>
        <dbReference type="PROSITE" id="PS51186"/>
    </source>
</evidence>
<feature type="domain" description="N-acetyltransferase" evidence="1">
    <location>
        <begin position="9"/>
        <end position="165"/>
    </location>
</feature>
<evidence type="ECO:0000313" key="2">
    <source>
        <dbReference type="EMBL" id="PYE73830.1"/>
    </source>
</evidence>
<dbReference type="InterPro" id="IPR000182">
    <property type="entry name" value="GNAT_dom"/>
</dbReference>
<keyword evidence="3" id="KW-1185">Reference proteome</keyword>
<proteinExistence type="predicted"/>
<gene>
    <name evidence="2" type="ORF">DFQ15_13014</name>
</gene>
<sequence length="165" mass="17802">MSCTAPPSIDIRPPATPDEWEAAREILREYGQSIQAALDGVAFDDEVAGLPGEYDAPRGSLLLAWIDGSLGGCCALRPLDASDYPNASEMKRLYVRRVFRGFGLGRQLAEAALDVARQCGYACVLLDTLDAMDAARALYADLGFEEIPPYYDSPLAGAHYLKAAI</sequence>
<accession>A0A318SDF9</accession>
<dbReference type="EMBL" id="QJTC01000030">
    <property type="protein sequence ID" value="PYE73830.1"/>
    <property type="molecule type" value="Genomic_DNA"/>
</dbReference>
<dbReference type="GO" id="GO:0016747">
    <property type="term" value="F:acyltransferase activity, transferring groups other than amino-acyl groups"/>
    <property type="evidence" value="ECO:0007669"/>
    <property type="project" value="InterPro"/>
</dbReference>
<dbReference type="RefSeq" id="WP_110466819.1">
    <property type="nucleotide sequence ID" value="NZ_JAMOFZ010000028.1"/>
</dbReference>
<dbReference type="AlphaFoldDB" id="A0A318SDF9"/>
<name>A0A318SDF9_9BURK</name>
<protein>
    <submittedName>
        <fullName evidence="2">Acetyltransferase (GNAT) family protein</fullName>
    </submittedName>
</protein>
<dbReference type="SUPFAM" id="SSF55729">
    <property type="entry name" value="Acyl-CoA N-acyltransferases (Nat)"/>
    <property type="match status" value="1"/>
</dbReference>
<dbReference type="CDD" id="cd04301">
    <property type="entry name" value="NAT_SF"/>
    <property type="match status" value="1"/>
</dbReference>
<dbReference type="OrthoDB" id="70840at2"/>
<dbReference type="PANTHER" id="PTHR43305">
    <property type="entry name" value="FAMILY N-ACETYLTRANSFERASE, PUTATIVE (AFU_ORTHOLOGUE AFUA_2G01380)-RELATED"/>
    <property type="match status" value="1"/>
</dbReference>
<dbReference type="Pfam" id="PF00583">
    <property type="entry name" value="Acetyltransf_1"/>
    <property type="match status" value="1"/>
</dbReference>
<evidence type="ECO:0000313" key="3">
    <source>
        <dbReference type="Proteomes" id="UP000247540"/>
    </source>
</evidence>
<dbReference type="PROSITE" id="PS51186">
    <property type="entry name" value="GNAT"/>
    <property type="match status" value="1"/>
</dbReference>
<organism evidence="2 3">
    <name type="scientific">Xylophilus ampelinus</name>
    <dbReference type="NCBI Taxonomy" id="54067"/>
    <lineage>
        <taxon>Bacteria</taxon>
        <taxon>Pseudomonadati</taxon>
        <taxon>Pseudomonadota</taxon>
        <taxon>Betaproteobacteria</taxon>
        <taxon>Burkholderiales</taxon>
        <taxon>Xylophilus</taxon>
    </lineage>
</organism>